<keyword evidence="1" id="KW-0560">Oxidoreductase</keyword>
<comment type="caution">
    <text evidence="1">The sequence shown here is derived from an EMBL/GenBank/DDBJ whole genome shotgun (WGS) entry which is preliminary data.</text>
</comment>
<sequence length="359" mass="38523">MSLSRRSFPLIRPLLHAFDAETAHRLTITALKLAPAAQAQAFAPELAASLFGLSFAHPLGLAAGFDKNGEVPDAMLAEGLSFVEVGTVTPLPQQGNPRPRLFRLSEDQAVINRMGFNNEGHDALRRRLEARRARGGIVGVNIGANKDAADRIGDYVKGLEAFRDLASYLTVNISSPNTPGLRNLQSKAELETLLGRLNEARARKATPPLLVKIAPDLAEADLDDIAQVFLTEKVDGVIVSNTTITRPHLRSTHARETGGLSGRPLFDLATYMLAQLYLRLEGRIPLIGVGGIDSAEAAFAKIAAGAHLLQLYSALVFEGPVLVTRIVDGLTAKCRASGFSNIGQAVGRTARDYQKRPGI</sequence>
<dbReference type="Proteomes" id="UP000616151">
    <property type="component" value="Unassembled WGS sequence"/>
</dbReference>
<reference evidence="1" key="1">
    <citation type="submission" date="2021-01" db="EMBL/GenBank/DDBJ databases">
        <authorList>
            <person name="Sun Q."/>
        </authorList>
    </citation>
    <scope>NUCLEOTIDE SEQUENCE</scope>
    <source>
        <strain evidence="1">YIM B02566</strain>
    </source>
</reference>
<name>A0ACC5RDY1_9HYPH</name>
<proteinExistence type="predicted"/>
<evidence type="ECO:0000313" key="1">
    <source>
        <dbReference type="EMBL" id="MBK1870875.1"/>
    </source>
</evidence>
<organism evidence="1 2">
    <name type="scientific">Taklimakanibacter albus</name>
    <dbReference type="NCBI Taxonomy" id="2800327"/>
    <lineage>
        <taxon>Bacteria</taxon>
        <taxon>Pseudomonadati</taxon>
        <taxon>Pseudomonadota</taxon>
        <taxon>Alphaproteobacteria</taxon>
        <taxon>Hyphomicrobiales</taxon>
        <taxon>Aestuariivirgaceae</taxon>
        <taxon>Taklimakanibacter</taxon>
    </lineage>
</organism>
<gene>
    <name evidence="1" type="ORF">JHL16_31205</name>
</gene>
<accession>A0ACC5RDY1</accession>
<dbReference type="EMBL" id="JAENHL010000008">
    <property type="protein sequence ID" value="MBK1870875.1"/>
    <property type="molecule type" value="Genomic_DNA"/>
</dbReference>
<keyword evidence="2" id="KW-1185">Reference proteome</keyword>
<dbReference type="EC" id="1.3.5.2" evidence="1"/>
<evidence type="ECO:0000313" key="2">
    <source>
        <dbReference type="Proteomes" id="UP000616151"/>
    </source>
</evidence>
<protein>
    <submittedName>
        <fullName evidence="1">Quinone-dependent dihydroorotate dehydrogenase</fullName>
        <ecNumber evidence="1">1.3.5.2</ecNumber>
    </submittedName>
</protein>